<protein>
    <submittedName>
        <fullName evidence="5">Short chain dehydrogenase</fullName>
    </submittedName>
</protein>
<gene>
    <name evidence="5" type="ORF">IF1G_03671</name>
</gene>
<dbReference type="InterPro" id="IPR020904">
    <property type="entry name" value="Sc_DH/Rdtase_CS"/>
</dbReference>
<comment type="similarity">
    <text evidence="1">Belongs to the short-chain dehydrogenases/reductases (SDR) family.</text>
</comment>
<dbReference type="OrthoDB" id="153074at2759"/>
<dbReference type="STRING" id="43265.A0A545V879"/>
<dbReference type="PROSITE" id="PS00061">
    <property type="entry name" value="ADH_SHORT"/>
    <property type="match status" value="1"/>
</dbReference>
<name>A0A545V879_9HYPO</name>
<keyword evidence="3" id="KW-0560">Oxidoreductase</keyword>
<dbReference type="EMBL" id="SPUK01000004">
    <property type="protein sequence ID" value="TQV97928.1"/>
    <property type="molecule type" value="Genomic_DNA"/>
</dbReference>
<sequence>MSKVFIVSGASKGIGAAVTRHLLGQKHKVVLTARSGDLLERARAEHPGQVEYVAGDMADPTVATTLAKIAVDKFGRIDGVVINHGVLENTALGDMSVDNFRSMYEINVVSCFAMAKAALPELRKSKGCIVWVSSGAAVKTYQGWGGYGSSKAAINSLSSHLASEERDITSVAIQPGRVDTDMQQLIRDTGSNTMDKAVYDTFVQAKEKGELLKPEQPGNVIARFVASPSKELSGKFTGWNSPELAAYQE</sequence>
<dbReference type="FunFam" id="3.40.50.720:FF:000281">
    <property type="entry name" value="Uncharacterized oxidoreductase YIR035C"/>
    <property type="match status" value="1"/>
</dbReference>
<evidence type="ECO:0000256" key="3">
    <source>
        <dbReference type="ARBA" id="ARBA00023002"/>
    </source>
</evidence>
<dbReference type="PRINTS" id="PR00081">
    <property type="entry name" value="GDHRDH"/>
</dbReference>
<keyword evidence="2" id="KW-0521">NADP</keyword>
<dbReference type="PANTHER" id="PTHR43008">
    <property type="entry name" value="BENZIL REDUCTASE"/>
    <property type="match status" value="1"/>
</dbReference>
<dbReference type="Proteomes" id="UP000315783">
    <property type="component" value="Unassembled WGS sequence"/>
</dbReference>
<reference evidence="5 6" key="1">
    <citation type="journal article" date="2019" name="Appl. Microbiol. Biotechnol.">
        <title>Genome sequence of Isaria javanica and comparative genome analysis insights into family S53 peptidase evolution in fungal entomopathogens.</title>
        <authorList>
            <person name="Lin R."/>
            <person name="Zhang X."/>
            <person name="Xin B."/>
            <person name="Zou M."/>
            <person name="Gao Y."/>
            <person name="Qin F."/>
            <person name="Hu Q."/>
            <person name="Xie B."/>
            <person name="Cheng X."/>
        </authorList>
    </citation>
    <scope>NUCLEOTIDE SEQUENCE [LARGE SCALE GENOMIC DNA]</scope>
    <source>
        <strain evidence="5 6">IJ1G</strain>
    </source>
</reference>
<evidence type="ECO:0000313" key="6">
    <source>
        <dbReference type="Proteomes" id="UP000315783"/>
    </source>
</evidence>
<evidence type="ECO:0000313" key="5">
    <source>
        <dbReference type="EMBL" id="TQV97928.1"/>
    </source>
</evidence>
<organism evidence="5 6">
    <name type="scientific">Cordyceps javanica</name>
    <dbReference type="NCBI Taxonomy" id="43265"/>
    <lineage>
        <taxon>Eukaryota</taxon>
        <taxon>Fungi</taxon>
        <taxon>Dikarya</taxon>
        <taxon>Ascomycota</taxon>
        <taxon>Pezizomycotina</taxon>
        <taxon>Sordariomycetes</taxon>
        <taxon>Hypocreomycetidae</taxon>
        <taxon>Hypocreales</taxon>
        <taxon>Cordycipitaceae</taxon>
        <taxon>Cordyceps</taxon>
    </lineage>
</organism>
<dbReference type="SUPFAM" id="SSF51735">
    <property type="entry name" value="NAD(P)-binding Rossmann-fold domains"/>
    <property type="match status" value="1"/>
</dbReference>
<dbReference type="Pfam" id="PF00106">
    <property type="entry name" value="adh_short"/>
    <property type="match status" value="1"/>
</dbReference>
<accession>A0A545V879</accession>
<keyword evidence="6" id="KW-1185">Reference proteome</keyword>
<evidence type="ECO:0000256" key="1">
    <source>
        <dbReference type="ARBA" id="ARBA00006484"/>
    </source>
</evidence>
<dbReference type="AlphaFoldDB" id="A0A545V879"/>
<proteinExistence type="inferred from homology"/>
<dbReference type="InterPro" id="IPR002347">
    <property type="entry name" value="SDR_fam"/>
</dbReference>
<evidence type="ECO:0000259" key="4">
    <source>
        <dbReference type="SMART" id="SM00822"/>
    </source>
</evidence>
<dbReference type="SMART" id="SM00822">
    <property type="entry name" value="PKS_KR"/>
    <property type="match status" value="1"/>
</dbReference>
<dbReference type="InterPro" id="IPR057326">
    <property type="entry name" value="KR_dom"/>
</dbReference>
<dbReference type="Gene3D" id="3.40.50.720">
    <property type="entry name" value="NAD(P)-binding Rossmann-like Domain"/>
    <property type="match status" value="1"/>
</dbReference>
<dbReference type="InterPro" id="IPR036291">
    <property type="entry name" value="NAD(P)-bd_dom_sf"/>
</dbReference>
<dbReference type="GO" id="GO:0050664">
    <property type="term" value="F:oxidoreductase activity, acting on NAD(P)H, oxygen as acceptor"/>
    <property type="evidence" value="ECO:0007669"/>
    <property type="project" value="TreeGrafter"/>
</dbReference>
<evidence type="ECO:0000256" key="2">
    <source>
        <dbReference type="ARBA" id="ARBA00022857"/>
    </source>
</evidence>
<feature type="domain" description="Ketoreductase" evidence="4">
    <location>
        <begin position="3"/>
        <end position="181"/>
    </location>
</feature>
<comment type="caution">
    <text evidence="5">The sequence shown here is derived from an EMBL/GenBank/DDBJ whole genome shotgun (WGS) entry which is preliminary data.</text>
</comment>
<dbReference type="PANTHER" id="PTHR43008:SF8">
    <property type="entry name" value="BENZIL REDUCTASE ((S)-BENZOIN FORMING) IRC24"/>
    <property type="match status" value="1"/>
</dbReference>